<dbReference type="SUPFAM" id="SSF160991">
    <property type="entry name" value="CV3147-like"/>
    <property type="match status" value="1"/>
</dbReference>
<evidence type="ECO:0000259" key="2">
    <source>
        <dbReference type="Pfam" id="PF20906"/>
    </source>
</evidence>
<evidence type="ECO:0000313" key="4">
    <source>
        <dbReference type="Proteomes" id="UP000582231"/>
    </source>
</evidence>
<name>A0A852R684_9ACTN</name>
<reference evidence="3 4" key="1">
    <citation type="submission" date="2020-07" db="EMBL/GenBank/DDBJ databases">
        <title>Sequencing the genomes of 1000 actinobacteria strains.</title>
        <authorList>
            <person name="Klenk H.-P."/>
        </authorList>
    </citation>
    <scope>NUCLEOTIDE SEQUENCE [LARGE SCALE GENOMIC DNA]</scope>
    <source>
        <strain evidence="3 4">DSM 19082</strain>
    </source>
</reference>
<dbReference type="EMBL" id="JACCBF010000001">
    <property type="protein sequence ID" value="NYD29101.1"/>
    <property type="molecule type" value="Genomic_DNA"/>
</dbReference>
<protein>
    <recommendedName>
        <fullName evidence="5">DUF917 domain-containing protein</fullName>
    </recommendedName>
</protein>
<feature type="domain" description="S-Me-THD-like C-terminal" evidence="2">
    <location>
        <begin position="177"/>
        <end position="352"/>
    </location>
</feature>
<dbReference type="Gene3D" id="3.40.1610.10">
    <property type="entry name" value="CV3147-like domain"/>
    <property type="match status" value="1"/>
</dbReference>
<evidence type="ECO:0000259" key="1">
    <source>
        <dbReference type="Pfam" id="PF06032"/>
    </source>
</evidence>
<dbReference type="InterPro" id="IPR048350">
    <property type="entry name" value="S-Me-THD-like_C"/>
</dbReference>
<comment type="caution">
    <text evidence="3">The sequence shown here is derived from an EMBL/GenBank/DDBJ whole genome shotgun (WGS) entry which is preliminary data.</text>
</comment>
<dbReference type="Proteomes" id="UP000582231">
    <property type="component" value="Unassembled WGS sequence"/>
</dbReference>
<dbReference type="InterPro" id="IPR010318">
    <property type="entry name" value="S-Me-THD_N"/>
</dbReference>
<proteinExistence type="predicted"/>
<feature type="domain" description="S-Me-THD N-terminal" evidence="1">
    <location>
        <begin position="16"/>
        <end position="170"/>
    </location>
</feature>
<evidence type="ECO:0000313" key="3">
    <source>
        <dbReference type="EMBL" id="NYD29101.1"/>
    </source>
</evidence>
<keyword evidence="4" id="KW-1185">Reference proteome</keyword>
<gene>
    <name evidence="3" type="ORF">BJ958_000647</name>
</gene>
<dbReference type="AlphaFoldDB" id="A0A852R684"/>
<evidence type="ECO:0008006" key="5">
    <source>
        <dbReference type="Google" id="ProtNLM"/>
    </source>
</evidence>
<dbReference type="InterPro" id="IPR027479">
    <property type="entry name" value="S-Me-THD_N_sf"/>
</dbReference>
<sequence>MSHVHAAPLGLIAEEHVDALAAGATLLGSGGGGNVVLAEQLVRHAVRRRPVVVRRADALPPDAHVVHVGVVGAPDVLAERLIDPHDMAVAAHAVAEQAGRGLDAVGIIEIGGLNALAGVVAAAELDLPLVDGDLMGRAFPSINKTTIALAGGSAAPLSVVSPAGDTVVVTRSSAPLAERLLLTCAGAFGGAGALALYPTSAAWLAEVGIAGSLSACVALGAAFRSAPAGQVAGLAVRLGGTALFEGRVDEIRPRDGALPGSITVSDRAAGSAARVDHLDEFLAVTVDGITRACTPDVVVGIDPTSGGVLSVGQVRPGQMLSLVSLPALHRWPASAADVVGPRAFGLDLELEEVAR</sequence>
<organism evidence="3 4">
    <name type="scientific">Nocardioides kongjuensis</name>
    <dbReference type="NCBI Taxonomy" id="349522"/>
    <lineage>
        <taxon>Bacteria</taxon>
        <taxon>Bacillati</taxon>
        <taxon>Actinomycetota</taxon>
        <taxon>Actinomycetes</taxon>
        <taxon>Propionibacteriales</taxon>
        <taxon>Nocardioidaceae</taxon>
        <taxon>Nocardioides</taxon>
    </lineage>
</organism>
<dbReference type="Pfam" id="PF06032">
    <property type="entry name" value="S-Me-THD_N"/>
    <property type="match status" value="1"/>
</dbReference>
<accession>A0A852R684</accession>
<dbReference type="Pfam" id="PF20906">
    <property type="entry name" value="S-Me-THD_C"/>
    <property type="match status" value="1"/>
</dbReference>
<dbReference type="RefSeq" id="WP_179725494.1">
    <property type="nucleotide sequence ID" value="NZ_BAABEF010000001.1"/>
</dbReference>